<sequence>QIYQENNKDLEFSIFPIPQSIFTLTSEGFDNLAEPSHSFTLPPYNKNTTQVQFSPCLLLSSSSLTTI</sequence>
<dbReference type="EMBL" id="CAJVQB010150563">
    <property type="protein sequence ID" value="CAG8855558.1"/>
    <property type="molecule type" value="Genomic_DNA"/>
</dbReference>
<evidence type="ECO:0000313" key="2">
    <source>
        <dbReference type="Proteomes" id="UP000789901"/>
    </source>
</evidence>
<reference evidence="1 2" key="1">
    <citation type="submission" date="2021-06" db="EMBL/GenBank/DDBJ databases">
        <authorList>
            <person name="Kallberg Y."/>
            <person name="Tangrot J."/>
            <person name="Rosling A."/>
        </authorList>
    </citation>
    <scope>NUCLEOTIDE SEQUENCE [LARGE SCALE GENOMIC DNA]</scope>
    <source>
        <strain evidence="1 2">120-4 pot B 10/14</strain>
    </source>
</reference>
<proteinExistence type="predicted"/>
<gene>
    <name evidence="1" type="ORF">GMARGA_LOCUS44379</name>
</gene>
<dbReference type="Proteomes" id="UP000789901">
    <property type="component" value="Unassembled WGS sequence"/>
</dbReference>
<protein>
    <submittedName>
        <fullName evidence="1">18500_t:CDS:1</fullName>
    </submittedName>
</protein>
<accession>A0ABN7XJS7</accession>
<keyword evidence="2" id="KW-1185">Reference proteome</keyword>
<organism evidence="1 2">
    <name type="scientific">Gigaspora margarita</name>
    <dbReference type="NCBI Taxonomy" id="4874"/>
    <lineage>
        <taxon>Eukaryota</taxon>
        <taxon>Fungi</taxon>
        <taxon>Fungi incertae sedis</taxon>
        <taxon>Mucoromycota</taxon>
        <taxon>Glomeromycotina</taxon>
        <taxon>Glomeromycetes</taxon>
        <taxon>Diversisporales</taxon>
        <taxon>Gigasporaceae</taxon>
        <taxon>Gigaspora</taxon>
    </lineage>
</organism>
<feature type="non-terminal residue" evidence="1">
    <location>
        <position position="1"/>
    </location>
</feature>
<evidence type="ECO:0000313" key="1">
    <source>
        <dbReference type="EMBL" id="CAG8855558.1"/>
    </source>
</evidence>
<name>A0ABN7XJS7_GIGMA</name>
<comment type="caution">
    <text evidence="1">The sequence shown here is derived from an EMBL/GenBank/DDBJ whole genome shotgun (WGS) entry which is preliminary data.</text>
</comment>